<protein>
    <submittedName>
        <fullName evidence="1">Uncharacterized protein</fullName>
    </submittedName>
</protein>
<accession>A0A835LTB1</accession>
<dbReference type="AlphaFoldDB" id="A0A835LTB1"/>
<evidence type="ECO:0000313" key="2">
    <source>
        <dbReference type="Proteomes" id="UP000631114"/>
    </source>
</evidence>
<dbReference type="Proteomes" id="UP000631114">
    <property type="component" value="Unassembled WGS sequence"/>
</dbReference>
<reference evidence="1 2" key="1">
    <citation type="submission" date="2020-10" db="EMBL/GenBank/DDBJ databases">
        <title>The Coptis chinensis genome and diversification of protoberbering-type alkaloids.</title>
        <authorList>
            <person name="Wang B."/>
            <person name="Shu S."/>
            <person name="Song C."/>
            <person name="Liu Y."/>
        </authorList>
    </citation>
    <scope>NUCLEOTIDE SEQUENCE [LARGE SCALE GENOMIC DNA]</scope>
    <source>
        <strain evidence="1">HL-2020</strain>
        <tissue evidence="1">Leaf</tissue>
    </source>
</reference>
<sequence>MTESSVSCRLKMEHHQL</sequence>
<dbReference type="EMBL" id="JADFTS010000006">
    <property type="protein sequence ID" value="KAF9602619.1"/>
    <property type="molecule type" value="Genomic_DNA"/>
</dbReference>
<comment type="caution">
    <text evidence="1">The sequence shown here is derived from an EMBL/GenBank/DDBJ whole genome shotgun (WGS) entry which is preliminary data.</text>
</comment>
<keyword evidence="2" id="KW-1185">Reference proteome</keyword>
<gene>
    <name evidence="1" type="ORF">IFM89_030507</name>
</gene>
<name>A0A835LTB1_9MAGN</name>
<organism evidence="1 2">
    <name type="scientific">Coptis chinensis</name>
    <dbReference type="NCBI Taxonomy" id="261450"/>
    <lineage>
        <taxon>Eukaryota</taxon>
        <taxon>Viridiplantae</taxon>
        <taxon>Streptophyta</taxon>
        <taxon>Embryophyta</taxon>
        <taxon>Tracheophyta</taxon>
        <taxon>Spermatophyta</taxon>
        <taxon>Magnoliopsida</taxon>
        <taxon>Ranunculales</taxon>
        <taxon>Ranunculaceae</taxon>
        <taxon>Coptidoideae</taxon>
        <taxon>Coptis</taxon>
    </lineage>
</organism>
<evidence type="ECO:0000313" key="1">
    <source>
        <dbReference type="EMBL" id="KAF9602619.1"/>
    </source>
</evidence>
<proteinExistence type="predicted"/>